<dbReference type="Proteomes" id="UP000012174">
    <property type="component" value="Unassembled WGS sequence"/>
</dbReference>
<evidence type="ECO:0000256" key="1">
    <source>
        <dbReference type="ARBA" id="ARBA00022574"/>
    </source>
</evidence>
<sequence length="516" mass="53654">MNPKRLPPPIDPYGVVSKALAFETRHSALNASAIILLLKPLVPDDIIDSHQAAAILRQHHSRLMGLKLFVEAALLRNLCVRGWPAGMDFWGDNYTSVFAPAQERQRISVALSCARCHKPREIDHAAAARGESPGVWKCEKCRAAMAPCAVCGHRDMPPSLLAPDLVPVNEGLLANAKRKTSLDGSNGGSSDDSGFDDLVLSTWWYCPGCSHGGHAACLEGWHSPIVSTATTPIPSPSTNKSARSQQQQQQQPSQQQTHQGHQGHATPVPSRPSSPSYYQSVNNTYDSAYPETYSDGCCPLDGCGHACLPGRWRNESSAARTEELGRVVRDLQQNQTRGSAGPATGSKGERRVSSAADGNILMSPPPFSTSGGAGMGGSGGGGGLLGVRGDNIEVPQSRAVEHVRELGLAGIGIGGGGGGGSSGAQHEVPPPPLEREREREKESARDRSSSGIFSSILGTSPGRAAGGGINVVGAGSSGTETGGAGSSASGSGSVARSGGGEKERRKSVKFAGTDSR</sequence>
<dbReference type="OrthoDB" id="60955at2759"/>
<dbReference type="PANTHER" id="PTHR46200">
    <property type="entry name" value="GATOR COMPLEX PROTEIN WDR24"/>
    <property type="match status" value="1"/>
</dbReference>
<dbReference type="STRING" id="1287681.M7T9J2"/>
<feature type="compositionally biased region" description="Gly residues" evidence="3">
    <location>
        <begin position="371"/>
        <end position="386"/>
    </location>
</feature>
<dbReference type="GO" id="GO:0016239">
    <property type="term" value="P:positive regulation of macroautophagy"/>
    <property type="evidence" value="ECO:0007669"/>
    <property type="project" value="TreeGrafter"/>
</dbReference>
<reference evidence="5" key="1">
    <citation type="journal article" date="2013" name="Genome Announc.">
        <title>Draft genome sequence of the grapevine dieback fungus Eutypa lata UCR-EL1.</title>
        <authorList>
            <person name="Blanco-Ulate B."/>
            <person name="Rolshausen P.E."/>
            <person name="Cantu D."/>
        </authorList>
    </citation>
    <scope>NUCLEOTIDE SEQUENCE [LARGE SCALE GENOMIC DNA]</scope>
    <source>
        <strain evidence="5">UCR-EL1</strain>
    </source>
</reference>
<dbReference type="GO" id="GO:0061700">
    <property type="term" value="C:GATOR2 complex"/>
    <property type="evidence" value="ECO:0007669"/>
    <property type="project" value="TreeGrafter"/>
</dbReference>
<evidence type="ECO:0000313" key="4">
    <source>
        <dbReference type="EMBL" id="EMR63315.1"/>
    </source>
</evidence>
<evidence type="ECO:0000256" key="2">
    <source>
        <dbReference type="ARBA" id="ARBA00022737"/>
    </source>
</evidence>
<dbReference type="KEGG" id="ela:UCREL1_9765"/>
<dbReference type="GO" id="GO:0005774">
    <property type="term" value="C:vacuolar membrane"/>
    <property type="evidence" value="ECO:0007669"/>
    <property type="project" value="TreeGrafter"/>
</dbReference>
<evidence type="ECO:0000313" key="5">
    <source>
        <dbReference type="Proteomes" id="UP000012174"/>
    </source>
</evidence>
<feature type="region of interest" description="Disordered" evidence="3">
    <location>
        <begin position="228"/>
        <end position="282"/>
    </location>
</feature>
<feature type="compositionally biased region" description="Low complexity" evidence="3">
    <location>
        <begin position="228"/>
        <end position="276"/>
    </location>
</feature>
<feature type="compositionally biased region" description="Basic and acidic residues" evidence="3">
    <location>
        <begin position="433"/>
        <end position="448"/>
    </location>
</feature>
<dbReference type="eggNOG" id="KOG0269">
    <property type="taxonomic scope" value="Eukaryota"/>
</dbReference>
<proteinExistence type="predicted"/>
<dbReference type="EMBL" id="KB707241">
    <property type="protein sequence ID" value="EMR63315.1"/>
    <property type="molecule type" value="Genomic_DNA"/>
</dbReference>
<accession>M7T9J2</accession>
<dbReference type="InterPro" id="IPR037590">
    <property type="entry name" value="WDR24"/>
</dbReference>
<protein>
    <submittedName>
        <fullName evidence="4">Putative wd repeat-containing protein</fullName>
    </submittedName>
</protein>
<feature type="region of interest" description="Disordered" evidence="3">
    <location>
        <begin position="367"/>
        <end position="389"/>
    </location>
</feature>
<dbReference type="HOGENOM" id="CLU_527874_0_0_1"/>
<feature type="compositionally biased region" description="Gly residues" evidence="3">
    <location>
        <begin position="411"/>
        <end position="422"/>
    </location>
</feature>
<name>M7T9J2_EUTLA</name>
<feature type="region of interest" description="Disordered" evidence="3">
    <location>
        <begin position="330"/>
        <end position="353"/>
    </location>
</feature>
<dbReference type="PANTHER" id="PTHR46200:SF1">
    <property type="entry name" value="GATOR COMPLEX PROTEIN WDR24"/>
    <property type="match status" value="1"/>
</dbReference>
<keyword evidence="2" id="KW-0677">Repeat</keyword>
<feature type="compositionally biased region" description="Low complexity" evidence="3">
    <location>
        <begin position="486"/>
        <end position="496"/>
    </location>
</feature>
<gene>
    <name evidence="4" type="ORF">UCREL1_9765</name>
</gene>
<feature type="region of interest" description="Disordered" evidence="3">
    <location>
        <begin position="411"/>
        <end position="516"/>
    </location>
</feature>
<organism evidence="4 5">
    <name type="scientific">Eutypa lata (strain UCR-EL1)</name>
    <name type="common">Grapevine dieback disease fungus</name>
    <name type="synonym">Eutypa armeniacae</name>
    <dbReference type="NCBI Taxonomy" id="1287681"/>
    <lineage>
        <taxon>Eukaryota</taxon>
        <taxon>Fungi</taxon>
        <taxon>Dikarya</taxon>
        <taxon>Ascomycota</taxon>
        <taxon>Pezizomycotina</taxon>
        <taxon>Sordariomycetes</taxon>
        <taxon>Xylariomycetidae</taxon>
        <taxon>Xylariales</taxon>
        <taxon>Diatrypaceae</taxon>
        <taxon>Eutypa</taxon>
    </lineage>
</organism>
<keyword evidence="5" id="KW-1185">Reference proteome</keyword>
<keyword evidence="1" id="KW-0853">WD repeat</keyword>
<dbReference type="AlphaFoldDB" id="M7T9J2"/>
<dbReference type="GO" id="GO:1904263">
    <property type="term" value="P:positive regulation of TORC1 signaling"/>
    <property type="evidence" value="ECO:0007669"/>
    <property type="project" value="TreeGrafter"/>
</dbReference>
<evidence type="ECO:0000256" key="3">
    <source>
        <dbReference type="SAM" id="MobiDB-lite"/>
    </source>
</evidence>
<dbReference type="GO" id="GO:0005829">
    <property type="term" value="C:cytosol"/>
    <property type="evidence" value="ECO:0007669"/>
    <property type="project" value="TreeGrafter"/>
</dbReference>